<evidence type="ECO:0000256" key="1">
    <source>
        <dbReference type="ARBA" id="ARBA00010617"/>
    </source>
</evidence>
<dbReference type="Pfam" id="PF00067">
    <property type="entry name" value="p450"/>
    <property type="match status" value="1"/>
</dbReference>
<dbReference type="Gene3D" id="1.10.630.10">
    <property type="entry name" value="Cytochrome P450"/>
    <property type="match status" value="1"/>
</dbReference>
<dbReference type="PRINTS" id="PR00359">
    <property type="entry name" value="BP450"/>
</dbReference>
<dbReference type="InterPro" id="IPR002397">
    <property type="entry name" value="Cyt_P450_B"/>
</dbReference>
<evidence type="ECO:0000313" key="2">
    <source>
        <dbReference type="EMBL" id="WNG46310.1"/>
    </source>
</evidence>
<dbReference type="EMBL" id="CP043494">
    <property type="protein sequence ID" value="WNG46310.1"/>
    <property type="molecule type" value="Genomic_DNA"/>
</dbReference>
<comment type="similarity">
    <text evidence="1">Belongs to the cytochrome P450 family.</text>
</comment>
<sequence>MLNDNVVTPPRYEFFSQEAIANSQSLLSRIRSEDPVHFSDQLGGWLVTRYADVMAALKDPRFVQATGTGRLDAMPEAARQQLRPLRDSIRLWMGNDSTEDHLRFQRILKKYFTPGTLEALRPRIQELTTELVDAAQARGRAEVVSELAYPLPANVIAEMLGVPTKDRELLQKWSRDLLPIFTASNMEQLLQSQKSVMEMTDYMRPIVEEHRRSPRQDLISVFVAEEAAGNIRNAEEIAANCVLLLFAGHETTANLICNGLSALFDFPDQLELLRAKPELMPSAVEEMLRFSGIGGTITRVAGTELELGGKKIAPRQLVFVSLASANHDPEVFPEPNRFDITRKANKHVTFGYGSYYCLGAALARLEAQVFFSTFLPRFPNLRLVDRAWEPSPPLGRRLTTLNVTL</sequence>
<name>A0ABY9WRM5_9BACT</name>
<dbReference type="PANTHER" id="PTHR46696">
    <property type="entry name" value="P450, PUTATIVE (EUROFUNG)-RELATED"/>
    <property type="match status" value="1"/>
</dbReference>
<dbReference type="Proteomes" id="UP001611383">
    <property type="component" value="Chromosome"/>
</dbReference>
<gene>
    <name evidence="2" type="ORF">F0U60_20930</name>
</gene>
<evidence type="ECO:0000313" key="3">
    <source>
        <dbReference type="Proteomes" id="UP001611383"/>
    </source>
</evidence>
<dbReference type="SUPFAM" id="SSF48264">
    <property type="entry name" value="Cytochrome P450"/>
    <property type="match status" value="1"/>
</dbReference>
<protein>
    <submittedName>
        <fullName evidence="2">Cytochrome P450</fullName>
    </submittedName>
</protein>
<dbReference type="PANTHER" id="PTHR46696:SF1">
    <property type="entry name" value="CYTOCHROME P450 YJIB-RELATED"/>
    <property type="match status" value="1"/>
</dbReference>
<keyword evidence="3" id="KW-1185">Reference proteome</keyword>
<dbReference type="PRINTS" id="PR00385">
    <property type="entry name" value="P450"/>
</dbReference>
<dbReference type="RefSeq" id="WP_395822557.1">
    <property type="nucleotide sequence ID" value="NZ_CP043494.1"/>
</dbReference>
<dbReference type="InterPro" id="IPR036396">
    <property type="entry name" value="Cyt_P450_sf"/>
</dbReference>
<dbReference type="InterPro" id="IPR001128">
    <property type="entry name" value="Cyt_P450"/>
</dbReference>
<reference evidence="2 3" key="1">
    <citation type="submission" date="2019-08" db="EMBL/GenBank/DDBJ databases">
        <title>Archangium and Cystobacter genomes.</title>
        <authorList>
            <person name="Chen I.-C.K."/>
            <person name="Wielgoss S."/>
        </authorList>
    </citation>
    <scope>NUCLEOTIDE SEQUENCE [LARGE SCALE GENOMIC DNA]</scope>
    <source>
        <strain evidence="2 3">Cbm 6</strain>
    </source>
</reference>
<proteinExistence type="inferred from homology"/>
<organism evidence="2 3">
    <name type="scientific">Archangium minus</name>
    <dbReference type="NCBI Taxonomy" id="83450"/>
    <lineage>
        <taxon>Bacteria</taxon>
        <taxon>Pseudomonadati</taxon>
        <taxon>Myxococcota</taxon>
        <taxon>Myxococcia</taxon>
        <taxon>Myxococcales</taxon>
        <taxon>Cystobacterineae</taxon>
        <taxon>Archangiaceae</taxon>
        <taxon>Archangium</taxon>
    </lineage>
</organism>
<dbReference type="CDD" id="cd20625">
    <property type="entry name" value="CYP164-like"/>
    <property type="match status" value="1"/>
</dbReference>
<accession>A0ABY9WRM5</accession>